<evidence type="ECO:0000313" key="2">
    <source>
        <dbReference type="Proteomes" id="UP000297429"/>
    </source>
</evidence>
<keyword evidence="2" id="KW-1185">Reference proteome</keyword>
<proteinExistence type="predicted"/>
<dbReference type="RefSeq" id="WP_134380420.1">
    <property type="nucleotide sequence ID" value="NZ_RCCK01000011.1"/>
</dbReference>
<sequence length="69" mass="7985">MINQQTMSMEYVPFSRTTDFKELQAKVSLYNRLNLNVIKAENKGNNFTNVKTVEKIDCVDGKPVIKFKN</sequence>
<name>A0ABY2HU33_9SPHI</name>
<accession>A0ABY2HU33</accession>
<evidence type="ECO:0000313" key="1">
    <source>
        <dbReference type="EMBL" id="TFB33458.1"/>
    </source>
</evidence>
<dbReference type="EMBL" id="SOPX01000001">
    <property type="protein sequence ID" value="TFB33458.1"/>
    <property type="molecule type" value="Genomic_DNA"/>
</dbReference>
<organism evidence="1 2">
    <name type="scientific">Pedobacter alluvionis</name>
    <dbReference type="NCBI Taxonomy" id="475253"/>
    <lineage>
        <taxon>Bacteria</taxon>
        <taxon>Pseudomonadati</taxon>
        <taxon>Bacteroidota</taxon>
        <taxon>Sphingobacteriia</taxon>
        <taxon>Sphingobacteriales</taxon>
        <taxon>Sphingobacteriaceae</taxon>
        <taxon>Pedobacter</taxon>
    </lineage>
</organism>
<reference evidence="1 2" key="1">
    <citation type="submission" date="2019-03" db="EMBL/GenBank/DDBJ databases">
        <authorList>
            <person name="He R.-H."/>
        </authorList>
    </citation>
    <scope>NUCLEOTIDE SEQUENCE [LARGE SCALE GENOMIC DNA]</scope>
    <source>
        <strain evidence="1 2">DSM 19624</strain>
    </source>
</reference>
<dbReference type="Proteomes" id="UP000297429">
    <property type="component" value="Unassembled WGS sequence"/>
</dbReference>
<gene>
    <name evidence="1" type="ORF">E3V97_05270</name>
</gene>
<protein>
    <submittedName>
        <fullName evidence="1">Uncharacterized protein</fullName>
    </submittedName>
</protein>
<comment type="caution">
    <text evidence="1">The sequence shown here is derived from an EMBL/GenBank/DDBJ whole genome shotgun (WGS) entry which is preliminary data.</text>
</comment>